<evidence type="ECO:0000256" key="3">
    <source>
        <dbReference type="SAM" id="Phobius"/>
    </source>
</evidence>
<dbReference type="Pfam" id="PF04203">
    <property type="entry name" value="Sortase"/>
    <property type="match status" value="1"/>
</dbReference>
<dbReference type="KEGG" id="sapp:SAC06_08460"/>
<proteinExistence type="predicted"/>
<keyword evidence="1" id="KW-0378">Hydrolase</keyword>
<dbReference type="AlphaFoldDB" id="A0AAU7V7P8"/>
<protein>
    <submittedName>
        <fullName evidence="4">Class C sortase</fullName>
    </submittedName>
</protein>
<dbReference type="NCBIfam" id="NF033745">
    <property type="entry name" value="class_C_sortase"/>
    <property type="match status" value="1"/>
</dbReference>
<dbReference type="NCBIfam" id="TIGR01076">
    <property type="entry name" value="sortase_fam"/>
    <property type="match status" value="1"/>
</dbReference>
<gene>
    <name evidence="4" type="ORF">SAC06_08460</name>
</gene>
<accession>A0AAU7V7P8</accession>
<dbReference type="Gene3D" id="2.40.260.10">
    <property type="entry name" value="Sortase"/>
    <property type="match status" value="1"/>
</dbReference>
<dbReference type="GO" id="GO:0016787">
    <property type="term" value="F:hydrolase activity"/>
    <property type="evidence" value="ECO:0007669"/>
    <property type="project" value="UniProtKB-KW"/>
</dbReference>
<dbReference type="EMBL" id="CP138335">
    <property type="protein sequence ID" value="XBW07666.1"/>
    <property type="molecule type" value="Genomic_DNA"/>
</dbReference>
<organism evidence="4">
    <name type="scientific">Scrofimicrobium appendicitidis</name>
    <dbReference type="NCBI Taxonomy" id="3079930"/>
    <lineage>
        <taxon>Bacteria</taxon>
        <taxon>Bacillati</taxon>
        <taxon>Actinomycetota</taxon>
        <taxon>Actinomycetes</taxon>
        <taxon>Actinomycetales</taxon>
        <taxon>Actinomycetaceae</taxon>
        <taxon>Scrofimicrobium</taxon>
    </lineage>
</organism>
<sequence>MVAAVCVWIGILVFLYPTAASWLSQANQSKVLQNYETAVQSANPSRDEQLANAREYNAALTAGALLEVGGHVPTSTATVGPGVLPYQEQLRANQSGLMGRLRIPSIDLDLPIYHGTGDETLLRGLGHLEGTSLPVGGSGTRSVITGHRGLASATMFTHLDQVEVGDIFSLEIFGETLTYRAIEQKIVEPDEQEALQEEPGRDLVTLVTCTPLGINTHRILLTGERILPTPPEEEAKMGADPTAPHFPWWAVGAGAATLICGGYAVFATRSAIKARRQ</sequence>
<name>A0AAU7V7P8_9ACTO</name>
<evidence type="ECO:0000313" key="4">
    <source>
        <dbReference type="EMBL" id="XBW07666.1"/>
    </source>
</evidence>
<keyword evidence="3" id="KW-0812">Transmembrane</keyword>
<evidence type="ECO:0000256" key="2">
    <source>
        <dbReference type="PIRSR" id="PIRSR605754-1"/>
    </source>
</evidence>
<dbReference type="SUPFAM" id="SSF63817">
    <property type="entry name" value="Sortase"/>
    <property type="match status" value="1"/>
</dbReference>
<dbReference type="InterPro" id="IPR005754">
    <property type="entry name" value="Sortase"/>
</dbReference>
<dbReference type="InterPro" id="IPR042002">
    <property type="entry name" value="Sortase_C"/>
</dbReference>
<dbReference type="CDD" id="cd05827">
    <property type="entry name" value="Sortase_C"/>
    <property type="match status" value="1"/>
</dbReference>
<feature type="transmembrane region" description="Helical" evidence="3">
    <location>
        <begin position="246"/>
        <end position="266"/>
    </location>
</feature>
<dbReference type="RefSeq" id="WP_350257869.1">
    <property type="nucleotide sequence ID" value="NZ_CP138335.1"/>
</dbReference>
<reference evidence="4" key="1">
    <citation type="submission" date="2023-11" db="EMBL/GenBank/DDBJ databases">
        <title>Scrofimicrobium hongkongense sp. nov., isolated from a patient with peritonitis.</title>
        <authorList>
            <person name="Lao H.Y."/>
            <person name="Wong A.Y.P."/>
            <person name="Ng T.L."/>
            <person name="Wong R.Y.L."/>
            <person name="Yau M.C.Y."/>
            <person name="Lam J.Y.W."/>
            <person name="Siu G.K.H."/>
        </authorList>
    </citation>
    <scope>NUCLEOTIDE SEQUENCE</scope>
    <source>
        <strain evidence="4">R131</strain>
    </source>
</reference>
<dbReference type="InterPro" id="IPR023365">
    <property type="entry name" value="Sortase_dom-sf"/>
</dbReference>
<feature type="active site" description="Acyl-thioester intermediate" evidence="2">
    <location>
        <position position="209"/>
    </location>
</feature>
<keyword evidence="3" id="KW-1133">Transmembrane helix</keyword>
<evidence type="ECO:0000256" key="1">
    <source>
        <dbReference type="ARBA" id="ARBA00022801"/>
    </source>
</evidence>
<feature type="active site" description="Proton donor/acceptor" evidence="2">
    <location>
        <position position="147"/>
    </location>
</feature>
<keyword evidence="3" id="KW-0472">Membrane</keyword>